<dbReference type="AlphaFoldDB" id="A0A8T0YF21"/>
<comment type="caution">
    <text evidence="1">The sequence shown here is derived from an EMBL/GenBank/DDBJ whole genome shotgun (WGS) entry which is preliminary data.</text>
</comment>
<organism evidence="1 4">
    <name type="scientific">Phytophthora cactorum</name>
    <dbReference type="NCBI Taxonomy" id="29920"/>
    <lineage>
        <taxon>Eukaryota</taxon>
        <taxon>Sar</taxon>
        <taxon>Stramenopiles</taxon>
        <taxon>Oomycota</taxon>
        <taxon>Peronosporomycetes</taxon>
        <taxon>Peronosporales</taxon>
        <taxon>Peronosporaceae</taxon>
        <taxon>Phytophthora</taxon>
    </lineage>
</organism>
<dbReference type="EMBL" id="RCML01001071">
    <property type="protein sequence ID" value="KAG2965810.1"/>
    <property type="molecule type" value="Genomic_DNA"/>
</dbReference>
<protein>
    <submittedName>
        <fullName evidence="1">Uncharacterized protein</fullName>
    </submittedName>
</protein>
<evidence type="ECO:0000313" key="2">
    <source>
        <dbReference type="EMBL" id="KAG2921918.1"/>
    </source>
</evidence>
<name>A0A8T0YF21_9STRA</name>
<evidence type="ECO:0000313" key="3">
    <source>
        <dbReference type="EMBL" id="KAG2965810.1"/>
    </source>
</evidence>
<gene>
    <name evidence="1" type="ORF">PC113_g16178</name>
    <name evidence="2" type="ORF">PC117_g16117</name>
    <name evidence="3" type="ORF">PC118_g19531</name>
</gene>
<evidence type="ECO:0000313" key="4">
    <source>
        <dbReference type="Proteomes" id="UP000735874"/>
    </source>
</evidence>
<accession>A0A8T0YF21</accession>
<sequence>MSYNNCILGHLVANKGTINYCVCWDSSSTKLTKDIAMKLQPMLTRHHTAWNRWLIG</sequence>
<dbReference type="Proteomes" id="UP000697107">
    <property type="component" value="Unassembled WGS sequence"/>
</dbReference>
<dbReference type="EMBL" id="RCMG01000629">
    <property type="protein sequence ID" value="KAG2851134.1"/>
    <property type="molecule type" value="Genomic_DNA"/>
</dbReference>
<dbReference type="Proteomes" id="UP000735874">
    <property type="component" value="Unassembled WGS sequence"/>
</dbReference>
<evidence type="ECO:0000313" key="1">
    <source>
        <dbReference type="EMBL" id="KAG2851134.1"/>
    </source>
</evidence>
<dbReference type="EMBL" id="RCMK01000560">
    <property type="protein sequence ID" value="KAG2921918.1"/>
    <property type="molecule type" value="Genomic_DNA"/>
</dbReference>
<proteinExistence type="predicted"/>
<dbReference type="Proteomes" id="UP000736787">
    <property type="component" value="Unassembled WGS sequence"/>
</dbReference>
<reference evidence="1" key="1">
    <citation type="submission" date="2018-10" db="EMBL/GenBank/DDBJ databases">
        <title>Effector identification in a new, highly contiguous assembly of the strawberry crown rot pathogen Phytophthora cactorum.</title>
        <authorList>
            <person name="Armitage A.D."/>
            <person name="Nellist C.F."/>
            <person name="Bates H."/>
            <person name="Vickerstaff R.J."/>
            <person name="Harrison R.J."/>
        </authorList>
    </citation>
    <scope>NUCLEOTIDE SEQUENCE</scope>
    <source>
        <strain evidence="1">15-7</strain>
        <strain evidence="2">4040</strain>
        <strain evidence="3">P415</strain>
    </source>
</reference>